<dbReference type="SUPFAM" id="SSF57610">
    <property type="entry name" value="Thyroglobulin type-1 domain"/>
    <property type="match status" value="1"/>
</dbReference>
<evidence type="ECO:0000256" key="1">
    <source>
        <dbReference type="ARBA" id="ARBA00023157"/>
    </source>
</evidence>
<accession>A0A6J8AS61</accession>
<feature type="domain" description="Thyroglobulin type-1" evidence="4">
    <location>
        <begin position="119"/>
        <end position="190"/>
    </location>
</feature>
<feature type="chain" id="PRO_5027052801" description="Thyroglobulin type-1 domain-containing protein" evidence="3">
    <location>
        <begin position="33"/>
        <end position="251"/>
    </location>
</feature>
<dbReference type="Gene3D" id="4.10.800.10">
    <property type="entry name" value="Thyroglobulin type-1"/>
    <property type="match status" value="1"/>
</dbReference>
<evidence type="ECO:0000313" key="5">
    <source>
        <dbReference type="EMBL" id="CAC5372757.1"/>
    </source>
</evidence>
<evidence type="ECO:0000313" key="6">
    <source>
        <dbReference type="Proteomes" id="UP000507470"/>
    </source>
</evidence>
<gene>
    <name evidence="5" type="ORF">MCOR_10755</name>
</gene>
<protein>
    <recommendedName>
        <fullName evidence="4">Thyroglobulin type-1 domain-containing protein</fullName>
    </recommendedName>
</protein>
<dbReference type="Pfam" id="PF00086">
    <property type="entry name" value="Thyroglobulin_1"/>
    <property type="match status" value="1"/>
</dbReference>
<dbReference type="Proteomes" id="UP000507470">
    <property type="component" value="Unassembled WGS sequence"/>
</dbReference>
<name>A0A6J8AS61_MYTCO</name>
<keyword evidence="3" id="KW-0732">Signal</keyword>
<dbReference type="AlphaFoldDB" id="A0A6J8AS61"/>
<keyword evidence="6" id="KW-1185">Reference proteome</keyword>
<comment type="caution">
    <text evidence="2">Lacks conserved residue(s) required for the propagation of feature annotation.</text>
</comment>
<dbReference type="OrthoDB" id="1725934at2759"/>
<dbReference type="InterPro" id="IPR036857">
    <property type="entry name" value="Thyroglobulin_1_sf"/>
</dbReference>
<evidence type="ECO:0000256" key="3">
    <source>
        <dbReference type="SAM" id="SignalP"/>
    </source>
</evidence>
<evidence type="ECO:0000259" key="4">
    <source>
        <dbReference type="PROSITE" id="PS51162"/>
    </source>
</evidence>
<feature type="signal peptide" evidence="3">
    <location>
        <begin position="1"/>
        <end position="32"/>
    </location>
</feature>
<proteinExistence type="predicted"/>
<organism evidence="5 6">
    <name type="scientific">Mytilus coruscus</name>
    <name type="common">Sea mussel</name>
    <dbReference type="NCBI Taxonomy" id="42192"/>
    <lineage>
        <taxon>Eukaryota</taxon>
        <taxon>Metazoa</taxon>
        <taxon>Spiralia</taxon>
        <taxon>Lophotrochozoa</taxon>
        <taxon>Mollusca</taxon>
        <taxon>Bivalvia</taxon>
        <taxon>Autobranchia</taxon>
        <taxon>Pteriomorphia</taxon>
        <taxon>Mytilida</taxon>
        <taxon>Mytiloidea</taxon>
        <taxon>Mytilidae</taxon>
        <taxon>Mytilinae</taxon>
        <taxon>Mytilus</taxon>
    </lineage>
</organism>
<reference evidence="5 6" key="1">
    <citation type="submission" date="2020-06" db="EMBL/GenBank/DDBJ databases">
        <authorList>
            <person name="Li R."/>
            <person name="Bekaert M."/>
        </authorList>
    </citation>
    <scope>NUCLEOTIDE SEQUENCE [LARGE SCALE GENOMIC DNA]</scope>
    <source>
        <strain evidence="6">wild</strain>
    </source>
</reference>
<dbReference type="EMBL" id="CACVKT020001865">
    <property type="protein sequence ID" value="CAC5372757.1"/>
    <property type="molecule type" value="Genomic_DNA"/>
</dbReference>
<dbReference type="SMART" id="SM00211">
    <property type="entry name" value="TY"/>
    <property type="match status" value="1"/>
</dbReference>
<keyword evidence="1" id="KW-1015">Disulfide bond</keyword>
<dbReference type="InterPro" id="IPR000716">
    <property type="entry name" value="Thyroglobulin_1"/>
</dbReference>
<dbReference type="PROSITE" id="PS51162">
    <property type="entry name" value="THYROGLOBULIN_1_2"/>
    <property type="match status" value="1"/>
</dbReference>
<evidence type="ECO:0000256" key="2">
    <source>
        <dbReference type="PROSITE-ProRule" id="PRU00500"/>
    </source>
</evidence>
<sequence length="251" mass="27218">MICVILSEQIEQSTRKMKTLIVNLLLVVSSQALICPPDACMTVRCAAVTETNCLGRISKNGGYCGCCDTCIQHIAEGKSCFNLLLLGAPSTAECEPGTHCDSKTFTCVHSKSLAAPEPLSSCQSELQTYLGNQQNGVPLLGARKPVCDTNGNFSPKQCSGSQCYCVKKDGSKIDGYAANLWESSGQTCQCARDLAEYMATGLIGKLFYCTDDGSYQKYKCVGSNRKHQGKDTEYEKESISQMLMNRTALNF</sequence>